<evidence type="ECO:0000313" key="1">
    <source>
        <dbReference type="EMBL" id="CAI8024484.1"/>
    </source>
</evidence>
<name>A0AA35S7S5_GEOBA</name>
<gene>
    <name evidence="1" type="ORF">GBAR_LOCUS14209</name>
</gene>
<sequence length="60" mass="6861">KPRVAGYKRHRVQELLIAVERYSPIDWIFKNLASDLCSSTAAEELDHSIGWVTQSPTVYN</sequence>
<protein>
    <submittedName>
        <fullName evidence="1">Uncharacterized protein</fullName>
    </submittedName>
</protein>
<reference evidence="1" key="1">
    <citation type="submission" date="2023-03" db="EMBL/GenBank/DDBJ databases">
        <authorList>
            <person name="Steffen K."/>
            <person name="Cardenas P."/>
        </authorList>
    </citation>
    <scope>NUCLEOTIDE SEQUENCE</scope>
</reference>
<dbReference type="Proteomes" id="UP001174909">
    <property type="component" value="Unassembled WGS sequence"/>
</dbReference>
<feature type="non-terminal residue" evidence="1">
    <location>
        <position position="1"/>
    </location>
</feature>
<proteinExistence type="predicted"/>
<organism evidence="1 2">
    <name type="scientific">Geodia barretti</name>
    <name type="common">Barrett's horny sponge</name>
    <dbReference type="NCBI Taxonomy" id="519541"/>
    <lineage>
        <taxon>Eukaryota</taxon>
        <taxon>Metazoa</taxon>
        <taxon>Porifera</taxon>
        <taxon>Demospongiae</taxon>
        <taxon>Heteroscleromorpha</taxon>
        <taxon>Tetractinellida</taxon>
        <taxon>Astrophorina</taxon>
        <taxon>Geodiidae</taxon>
        <taxon>Geodia</taxon>
    </lineage>
</organism>
<evidence type="ECO:0000313" key="2">
    <source>
        <dbReference type="Proteomes" id="UP001174909"/>
    </source>
</evidence>
<dbReference type="AlphaFoldDB" id="A0AA35S7S5"/>
<keyword evidence="2" id="KW-1185">Reference proteome</keyword>
<accession>A0AA35S7S5</accession>
<comment type="caution">
    <text evidence="1">The sequence shown here is derived from an EMBL/GenBank/DDBJ whole genome shotgun (WGS) entry which is preliminary data.</text>
</comment>
<dbReference type="EMBL" id="CASHTH010002080">
    <property type="protein sequence ID" value="CAI8024484.1"/>
    <property type="molecule type" value="Genomic_DNA"/>
</dbReference>